<name>A0A193FT17_9BORD</name>
<protein>
    <submittedName>
        <fullName evidence="2">Uncharacterized protein</fullName>
    </submittedName>
</protein>
<feature type="chain" id="PRO_5008258294" evidence="1">
    <location>
        <begin position="26"/>
        <end position="114"/>
    </location>
</feature>
<evidence type="ECO:0000313" key="2">
    <source>
        <dbReference type="EMBL" id="ANN70897.1"/>
    </source>
</evidence>
<evidence type="ECO:0000313" key="3">
    <source>
        <dbReference type="Proteomes" id="UP000092213"/>
    </source>
</evidence>
<sequence>MSTISKRGAVLVIAAIVLTAANAHAATGLPRYDAMAFCQQVSDTAGGSDSLKNACVQQEQSSYNALKLEWDSVAERTRHFCDQVGRSSGGSYQMLSACIANETAASSSTPSFKY</sequence>
<dbReference type="Proteomes" id="UP000092213">
    <property type="component" value="Chromosome"/>
</dbReference>
<gene>
    <name evidence="2" type="ORF">BAU08_05725</name>
</gene>
<dbReference type="EMBL" id="CP016171">
    <property type="protein sequence ID" value="ANN70897.1"/>
    <property type="molecule type" value="Genomic_DNA"/>
</dbReference>
<organism evidence="2 3">
    <name type="scientific">Bordetella bronchialis</name>
    <dbReference type="NCBI Taxonomy" id="463025"/>
    <lineage>
        <taxon>Bacteria</taxon>
        <taxon>Pseudomonadati</taxon>
        <taxon>Pseudomonadota</taxon>
        <taxon>Betaproteobacteria</taxon>
        <taxon>Burkholderiales</taxon>
        <taxon>Alcaligenaceae</taxon>
        <taxon>Bordetella</taxon>
    </lineage>
</organism>
<proteinExistence type="predicted"/>
<dbReference type="AlphaFoldDB" id="A0A193FT17"/>
<keyword evidence="1" id="KW-0732">Signal</keyword>
<evidence type="ECO:0000256" key="1">
    <source>
        <dbReference type="SAM" id="SignalP"/>
    </source>
</evidence>
<feature type="signal peptide" evidence="1">
    <location>
        <begin position="1"/>
        <end position="25"/>
    </location>
</feature>
<accession>A0A193FT17</accession>
<reference evidence="2 3" key="1">
    <citation type="submission" date="2016-06" db="EMBL/GenBank/DDBJ databases">
        <title>Complete genome sequences of Bordetella bronchialis and Bordetella flabilis.</title>
        <authorList>
            <person name="LiPuma J.J."/>
            <person name="Spilker T."/>
        </authorList>
    </citation>
    <scope>NUCLEOTIDE SEQUENCE [LARGE SCALE GENOMIC DNA]</scope>
    <source>
        <strain evidence="2 3">AU17976</strain>
    </source>
</reference>